<dbReference type="AlphaFoldDB" id="A0A2I4D064"/>
<dbReference type="GeneID" id="106533749"/>
<gene>
    <name evidence="4" type="primary">LOC106533749</name>
</gene>
<reference evidence="4" key="1">
    <citation type="submission" date="2025-08" db="UniProtKB">
        <authorList>
            <consortium name="RefSeq"/>
        </authorList>
    </citation>
    <scope>IDENTIFICATION</scope>
    <source>
        <strain evidence="4">Quisiro</strain>
        <tissue evidence="4">Liver</tissue>
    </source>
</reference>
<dbReference type="SMART" id="SM00034">
    <property type="entry name" value="CLECT"/>
    <property type="match status" value="1"/>
</dbReference>
<dbReference type="InterPro" id="IPR016187">
    <property type="entry name" value="CTDL_fold"/>
</dbReference>
<organism evidence="3 4">
    <name type="scientific">Austrofundulus limnaeus</name>
    <name type="common">Annual killifish</name>
    <dbReference type="NCBI Taxonomy" id="52670"/>
    <lineage>
        <taxon>Eukaryota</taxon>
        <taxon>Metazoa</taxon>
        <taxon>Chordata</taxon>
        <taxon>Craniata</taxon>
        <taxon>Vertebrata</taxon>
        <taxon>Euteleostomi</taxon>
        <taxon>Actinopterygii</taxon>
        <taxon>Neopterygii</taxon>
        <taxon>Teleostei</taxon>
        <taxon>Neoteleostei</taxon>
        <taxon>Acanthomorphata</taxon>
        <taxon>Ovalentaria</taxon>
        <taxon>Atherinomorphae</taxon>
        <taxon>Cyprinodontiformes</taxon>
        <taxon>Rivulidae</taxon>
        <taxon>Austrofundulus</taxon>
    </lineage>
</organism>
<evidence type="ECO:0000313" key="3">
    <source>
        <dbReference type="Proteomes" id="UP000192220"/>
    </source>
</evidence>
<evidence type="ECO:0000259" key="2">
    <source>
        <dbReference type="PROSITE" id="PS50041"/>
    </source>
</evidence>
<dbReference type="Proteomes" id="UP000192220">
    <property type="component" value="Unplaced"/>
</dbReference>
<protein>
    <submittedName>
        <fullName evidence="4">Galactose-specific lectin nattectin</fullName>
    </submittedName>
</protein>
<evidence type="ECO:0000313" key="4">
    <source>
        <dbReference type="RefSeq" id="XP_013885635.1"/>
    </source>
</evidence>
<feature type="chain" id="PRO_5014117331" evidence="1">
    <location>
        <begin position="22"/>
        <end position="172"/>
    </location>
</feature>
<sequence>MASSLFFTLLFCLNCGLLVEAHINWFLFPKVTDCTCPVGWNKYKGRCYVFIADELMWSDAENCCIKKGGNLASFHNYDEYKYIMELVNTETGSYKRTWVGGCDAANEGVWLWSDGSKFDYPHWGTGQPNNAGRSEDCMEINLHGQDNVNDVRCFYKRPFICAKTLQKCSTCP</sequence>
<dbReference type="KEGG" id="alim:106533749"/>
<keyword evidence="3" id="KW-1185">Reference proteome</keyword>
<dbReference type="PROSITE" id="PS50041">
    <property type="entry name" value="C_TYPE_LECTIN_2"/>
    <property type="match status" value="1"/>
</dbReference>
<proteinExistence type="predicted"/>
<evidence type="ECO:0000256" key="1">
    <source>
        <dbReference type="SAM" id="SignalP"/>
    </source>
</evidence>
<dbReference type="Gene3D" id="3.10.100.10">
    <property type="entry name" value="Mannose-Binding Protein A, subunit A"/>
    <property type="match status" value="1"/>
</dbReference>
<dbReference type="PRINTS" id="PR01504">
    <property type="entry name" value="PNCREATITSAP"/>
</dbReference>
<keyword evidence="1" id="KW-0732">Signal</keyword>
<dbReference type="OrthoDB" id="441660at2759"/>
<dbReference type="InterPro" id="IPR050111">
    <property type="entry name" value="C-type_lectin/snaclec_domain"/>
</dbReference>
<dbReference type="InterPro" id="IPR016186">
    <property type="entry name" value="C-type_lectin-like/link_sf"/>
</dbReference>
<dbReference type="SUPFAM" id="SSF56436">
    <property type="entry name" value="C-type lectin-like"/>
    <property type="match status" value="1"/>
</dbReference>
<accession>A0A2I4D064</accession>
<dbReference type="FunCoup" id="A0A2I4D064">
    <property type="interactions" value="794"/>
</dbReference>
<dbReference type="RefSeq" id="XP_013885635.1">
    <property type="nucleotide sequence ID" value="XM_014030181.1"/>
</dbReference>
<dbReference type="InterPro" id="IPR001304">
    <property type="entry name" value="C-type_lectin-like"/>
</dbReference>
<feature type="domain" description="C-type lectin" evidence="2">
    <location>
        <begin position="43"/>
        <end position="162"/>
    </location>
</feature>
<feature type="signal peptide" evidence="1">
    <location>
        <begin position="1"/>
        <end position="21"/>
    </location>
</feature>
<name>A0A2I4D064_AUSLI</name>
<dbReference type="PANTHER" id="PTHR22803">
    <property type="entry name" value="MANNOSE, PHOSPHOLIPASE, LECTIN RECEPTOR RELATED"/>
    <property type="match status" value="1"/>
</dbReference>
<dbReference type="Pfam" id="PF00059">
    <property type="entry name" value="Lectin_C"/>
    <property type="match status" value="1"/>
</dbReference>
<dbReference type="InParanoid" id="A0A2I4D064"/>